<feature type="signal peptide" evidence="10">
    <location>
        <begin position="1"/>
        <end position="20"/>
    </location>
</feature>
<keyword evidence="5" id="KW-0573">Peptidoglycan synthesis</keyword>
<dbReference type="SUPFAM" id="SSF56601">
    <property type="entry name" value="beta-lactamase/transpeptidase-like"/>
    <property type="match status" value="1"/>
</dbReference>
<evidence type="ECO:0000256" key="2">
    <source>
        <dbReference type="ARBA" id="ARBA00022729"/>
    </source>
</evidence>
<reference evidence="12" key="2">
    <citation type="submission" date="2020-09" db="EMBL/GenBank/DDBJ databases">
        <authorList>
            <person name="Sun Q."/>
            <person name="Kim S."/>
        </authorList>
    </citation>
    <scope>NUCLEOTIDE SEQUENCE</scope>
    <source>
        <strain evidence="12">KCTC 42097</strain>
    </source>
</reference>
<dbReference type="GO" id="GO:0009002">
    <property type="term" value="F:serine-type D-Ala-D-Ala carboxypeptidase activity"/>
    <property type="evidence" value="ECO:0007669"/>
    <property type="project" value="InterPro"/>
</dbReference>
<dbReference type="Gene3D" id="3.40.710.10">
    <property type="entry name" value="DD-peptidase/beta-lactamase superfamily"/>
    <property type="match status" value="1"/>
</dbReference>
<protein>
    <submittedName>
        <fullName evidence="12">D-alanyl-D-alanine carboxypeptidase</fullName>
    </submittedName>
</protein>
<evidence type="ECO:0000256" key="5">
    <source>
        <dbReference type="ARBA" id="ARBA00022984"/>
    </source>
</evidence>
<accession>A0A8J3GJ82</accession>
<dbReference type="GO" id="GO:0008360">
    <property type="term" value="P:regulation of cell shape"/>
    <property type="evidence" value="ECO:0007669"/>
    <property type="project" value="UniProtKB-KW"/>
</dbReference>
<evidence type="ECO:0000256" key="1">
    <source>
        <dbReference type="ARBA" id="ARBA00007164"/>
    </source>
</evidence>
<keyword evidence="13" id="KW-1185">Reference proteome</keyword>
<keyword evidence="2 10" id="KW-0732">Signal</keyword>
<feature type="binding site" evidence="8">
    <location>
        <position position="209"/>
    </location>
    <ligand>
        <name>substrate</name>
    </ligand>
</feature>
<comment type="caution">
    <text evidence="12">The sequence shown here is derived from an EMBL/GenBank/DDBJ whole genome shotgun (WGS) entry which is preliminary data.</text>
</comment>
<feature type="chain" id="PRO_5035262481" evidence="10">
    <location>
        <begin position="21"/>
        <end position="414"/>
    </location>
</feature>
<dbReference type="PANTHER" id="PTHR21581">
    <property type="entry name" value="D-ALANYL-D-ALANINE CARBOXYPEPTIDASE"/>
    <property type="match status" value="1"/>
</dbReference>
<keyword evidence="12" id="KW-0645">Protease</keyword>
<dbReference type="InterPro" id="IPR012338">
    <property type="entry name" value="Beta-lactam/transpept-like"/>
</dbReference>
<evidence type="ECO:0000256" key="7">
    <source>
        <dbReference type="PIRSR" id="PIRSR618044-1"/>
    </source>
</evidence>
<name>A0A8J3GJ82_9HYPH</name>
<dbReference type="GO" id="GO:0071555">
    <property type="term" value="P:cell wall organization"/>
    <property type="evidence" value="ECO:0007669"/>
    <property type="project" value="UniProtKB-KW"/>
</dbReference>
<evidence type="ECO:0000313" key="13">
    <source>
        <dbReference type="Proteomes" id="UP000641137"/>
    </source>
</evidence>
<gene>
    <name evidence="12" type="ORF">GCM10010136_27150</name>
</gene>
<dbReference type="InterPro" id="IPR001967">
    <property type="entry name" value="Peptidase_S11_N"/>
</dbReference>
<evidence type="ECO:0000256" key="6">
    <source>
        <dbReference type="ARBA" id="ARBA00023316"/>
    </source>
</evidence>
<organism evidence="12 13">
    <name type="scientific">Limoniibacter endophyticus</name>
    <dbReference type="NCBI Taxonomy" id="1565040"/>
    <lineage>
        <taxon>Bacteria</taxon>
        <taxon>Pseudomonadati</taxon>
        <taxon>Pseudomonadota</taxon>
        <taxon>Alphaproteobacteria</taxon>
        <taxon>Hyphomicrobiales</taxon>
        <taxon>Bartonellaceae</taxon>
        <taxon>Limoniibacter</taxon>
    </lineage>
</organism>
<feature type="active site" description="Acyl-ester intermediate" evidence="7">
    <location>
        <position position="47"/>
    </location>
</feature>
<keyword evidence="12" id="KW-0121">Carboxypeptidase</keyword>
<evidence type="ECO:0000256" key="8">
    <source>
        <dbReference type="PIRSR" id="PIRSR618044-2"/>
    </source>
</evidence>
<evidence type="ECO:0000256" key="4">
    <source>
        <dbReference type="ARBA" id="ARBA00022960"/>
    </source>
</evidence>
<feature type="active site" evidence="7">
    <location>
        <position position="107"/>
    </location>
</feature>
<feature type="active site" description="Proton acceptor" evidence="7">
    <location>
        <position position="50"/>
    </location>
</feature>
<dbReference type="GO" id="GO:0009252">
    <property type="term" value="P:peptidoglycan biosynthetic process"/>
    <property type="evidence" value="ECO:0007669"/>
    <property type="project" value="UniProtKB-KW"/>
</dbReference>
<dbReference type="AlphaFoldDB" id="A0A8J3GJ82"/>
<dbReference type="GO" id="GO:0006508">
    <property type="term" value="P:proteolysis"/>
    <property type="evidence" value="ECO:0007669"/>
    <property type="project" value="InterPro"/>
</dbReference>
<reference evidence="12" key="1">
    <citation type="journal article" date="2014" name="Int. J. Syst. Evol. Microbiol.">
        <title>Complete genome sequence of Corynebacterium casei LMG S-19264T (=DSM 44701T), isolated from a smear-ripened cheese.</title>
        <authorList>
            <consortium name="US DOE Joint Genome Institute (JGI-PGF)"/>
            <person name="Walter F."/>
            <person name="Albersmeier A."/>
            <person name="Kalinowski J."/>
            <person name="Ruckert C."/>
        </authorList>
    </citation>
    <scope>NUCLEOTIDE SEQUENCE</scope>
    <source>
        <strain evidence="12">KCTC 42097</strain>
    </source>
</reference>
<sequence>MKRSAAILLCLSVLSGPVHANPSIVFDVKTGQVLGQQEAYQRWHPASLTKLMTVYTGLRALKAGELTLESPIRMTRNAASEPPSKMGYAPGTIITFDNALKILLVKSANDVATAVADNVGGSEKAFVARMNAEARRLGMNDTHFINAHGLHDPQQYTTARDLAVLIRALRSEFPDFASYFGLEGIEVNGKVTANYNLLVGRFDGADGLKTGFVCASGFNLAASATRNGRSLAAVVLGASSQQERAIKAAELLTRGFQTSATAGTNLMAMQPVTKHALAPIDMRPVICNPQAAAERYDGRDTDGNLKIDSPYLHERKHEPRAAVIKVGGATGPVPKALADSLIGGEIADVPIPTPRPVYEFTPATPTVTTGSTERAPAAPQGLFEQKKPQASAIFEELELRGATQASSIPATGLY</sequence>
<comment type="similarity">
    <text evidence="1 9">Belongs to the peptidase S11 family.</text>
</comment>
<dbReference type="PRINTS" id="PR00725">
    <property type="entry name" value="DADACBPTASE1"/>
</dbReference>
<keyword evidence="4" id="KW-0133">Cell shape</keyword>
<evidence type="ECO:0000256" key="9">
    <source>
        <dbReference type="RuleBase" id="RU004016"/>
    </source>
</evidence>
<dbReference type="EMBL" id="BMZO01000009">
    <property type="protein sequence ID" value="GHC76445.1"/>
    <property type="molecule type" value="Genomic_DNA"/>
</dbReference>
<keyword evidence="3" id="KW-0378">Hydrolase</keyword>
<proteinExistence type="inferred from homology"/>
<evidence type="ECO:0000259" key="11">
    <source>
        <dbReference type="Pfam" id="PF00768"/>
    </source>
</evidence>
<evidence type="ECO:0000256" key="10">
    <source>
        <dbReference type="SAM" id="SignalP"/>
    </source>
</evidence>
<dbReference type="InterPro" id="IPR018044">
    <property type="entry name" value="Peptidase_S11"/>
</dbReference>
<keyword evidence="6" id="KW-0961">Cell wall biogenesis/degradation</keyword>
<dbReference type="Pfam" id="PF00768">
    <property type="entry name" value="Peptidase_S11"/>
    <property type="match status" value="1"/>
</dbReference>
<dbReference type="Proteomes" id="UP000641137">
    <property type="component" value="Unassembled WGS sequence"/>
</dbReference>
<feature type="domain" description="Peptidase S11 D-alanyl-D-alanine carboxypeptidase A N-terminal" evidence="11">
    <location>
        <begin position="18"/>
        <end position="239"/>
    </location>
</feature>
<dbReference type="PANTHER" id="PTHR21581:SF6">
    <property type="entry name" value="TRAFFICKING PROTEIN PARTICLE COMPLEX SUBUNIT 12"/>
    <property type="match status" value="1"/>
</dbReference>
<evidence type="ECO:0000313" key="12">
    <source>
        <dbReference type="EMBL" id="GHC76445.1"/>
    </source>
</evidence>
<evidence type="ECO:0000256" key="3">
    <source>
        <dbReference type="ARBA" id="ARBA00022801"/>
    </source>
</evidence>